<name>A0A3Q1AS41_AMPOC</name>
<evidence type="ECO:0000256" key="1">
    <source>
        <dbReference type="ARBA" id="ARBA00022734"/>
    </source>
</evidence>
<dbReference type="Pfam" id="PF00059">
    <property type="entry name" value="Lectin_C"/>
    <property type="match status" value="1"/>
</dbReference>
<dbReference type="CDD" id="cd03590">
    <property type="entry name" value="CLECT_DC-SIGN_like"/>
    <property type="match status" value="1"/>
</dbReference>
<dbReference type="Proteomes" id="UP001501940">
    <property type="component" value="Chromosome 13"/>
</dbReference>
<reference evidence="4" key="3">
    <citation type="submission" date="2025-09" db="UniProtKB">
        <authorList>
            <consortium name="Ensembl"/>
        </authorList>
    </citation>
    <scope>IDENTIFICATION</scope>
</reference>
<dbReference type="PROSITE" id="PS00615">
    <property type="entry name" value="C_TYPE_LECTIN_1"/>
    <property type="match status" value="1"/>
</dbReference>
<dbReference type="InterPro" id="IPR016187">
    <property type="entry name" value="CTDL_fold"/>
</dbReference>
<accession>A0A3Q1AS41</accession>
<sequence>MEIDDDTYIALTVTCRLTCGLTDFYRSKRPSRCVTVCLGLLCAVLVAGNLQRSFRSLATYRDQLQKKVDKMTTKVNDMLCQENWTKFETSCYFVSTVKKNWTESRQACIAEGADLVVIDSRKEQAFVNGILDARQNAWIGLTDSVQEGVWKWVDGTSVTTTYWQPGQPNSYNRNQDCGEFVQESSLGQWNDDGCFADQVWICEK</sequence>
<dbReference type="Ensembl" id="ENSAOCT00000008303.2">
    <property type="protein sequence ID" value="ENSAOCP00000004300.2"/>
    <property type="gene ID" value="ENSAOCG00000031226.1"/>
</dbReference>
<dbReference type="InterPro" id="IPR016186">
    <property type="entry name" value="C-type_lectin-like/link_sf"/>
</dbReference>
<evidence type="ECO:0000313" key="4">
    <source>
        <dbReference type="Ensembl" id="ENSAOCP00000004300.2"/>
    </source>
</evidence>
<evidence type="ECO:0000256" key="2">
    <source>
        <dbReference type="ARBA" id="ARBA00023157"/>
    </source>
</evidence>
<dbReference type="SUPFAM" id="SSF56436">
    <property type="entry name" value="C-type lectin-like"/>
    <property type="match status" value="1"/>
</dbReference>
<dbReference type="InterPro" id="IPR001304">
    <property type="entry name" value="C-type_lectin-like"/>
</dbReference>
<dbReference type="GeneTree" id="ENSGT00940000164508"/>
<dbReference type="SMART" id="SM00034">
    <property type="entry name" value="CLECT"/>
    <property type="match status" value="1"/>
</dbReference>
<reference evidence="4" key="2">
    <citation type="submission" date="2025-08" db="UniProtKB">
        <authorList>
            <consortium name="Ensembl"/>
        </authorList>
    </citation>
    <scope>IDENTIFICATION</scope>
</reference>
<keyword evidence="5" id="KW-1185">Reference proteome</keyword>
<reference evidence="4 5" key="1">
    <citation type="submission" date="2022-01" db="EMBL/GenBank/DDBJ databases">
        <title>A chromosome-scale genome assembly of the false clownfish, Amphiprion ocellaris.</title>
        <authorList>
            <person name="Ryu T."/>
        </authorList>
    </citation>
    <scope>NUCLEOTIDE SEQUENCE [LARGE SCALE GENOMIC DNA]</scope>
</reference>
<dbReference type="Gene3D" id="3.10.100.10">
    <property type="entry name" value="Mannose-Binding Protein A, subunit A"/>
    <property type="match status" value="1"/>
</dbReference>
<proteinExistence type="predicted"/>
<dbReference type="InterPro" id="IPR050111">
    <property type="entry name" value="C-type_lectin/snaclec_domain"/>
</dbReference>
<evidence type="ECO:0000259" key="3">
    <source>
        <dbReference type="PROSITE" id="PS50041"/>
    </source>
</evidence>
<organism evidence="4 5">
    <name type="scientific">Amphiprion ocellaris</name>
    <name type="common">Clown anemonefish</name>
    <dbReference type="NCBI Taxonomy" id="80972"/>
    <lineage>
        <taxon>Eukaryota</taxon>
        <taxon>Metazoa</taxon>
        <taxon>Chordata</taxon>
        <taxon>Craniata</taxon>
        <taxon>Vertebrata</taxon>
        <taxon>Euteleostomi</taxon>
        <taxon>Actinopterygii</taxon>
        <taxon>Neopterygii</taxon>
        <taxon>Teleostei</taxon>
        <taxon>Neoteleostei</taxon>
        <taxon>Acanthomorphata</taxon>
        <taxon>Ovalentaria</taxon>
        <taxon>Pomacentridae</taxon>
        <taxon>Amphiprion</taxon>
    </lineage>
</organism>
<keyword evidence="2" id="KW-1015">Disulfide bond</keyword>
<dbReference type="InterPro" id="IPR033989">
    <property type="entry name" value="CD209-like_CTLD"/>
</dbReference>
<dbReference type="PANTHER" id="PTHR22803">
    <property type="entry name" value="MANNOSE, PHOSPHOLIPASE, LECTIN RECEPTOR RELATED"/>
    <property type="match status" value="1"/>
</dbReference>
<dbReference type="GO" id="GO:0030246">
    <property type="term" value="F:carbohydrate binding"/>
    <property type="evidence" value="ECO:0007669"/>
    <property type="project" value="UniProtKB-KW"/>
</dbReference>
<feature type="domain" description="C-type lectin" evidence="3">
    <location>
        <begin position="87"/>
        <end position="203"/>
    </location>
</feature>
<dbReference type="AlphaFoldDB" id="A0A3Q1AS41"/>
<dbReference type="PROSITE" id="PS50041">
    <property type="entry name" value="C_TYPE_LECTIN_2"/>
    <property type="match status" value="1"/>
</dbReference>
<evidence type="ECO:0000313" key="5">
    <source>
        <dbReference type="Proteomes" id="UP001501940"/>
    </source>
</evidence>
<keyword evidence="1" id="KW-0430">Lectin</keyword>
<dbReference type="InterPro" id="IPR018378">
    <property type="entry name" value="C-type_lectin_CS"/>
</dbReference>
<protein>
    <recommendedName>
        <fullName evidence="3">C-type lectin domain-containing protein</fullName>
    </recommendedName>
</protein>